<evidence type="ECO:0000313" key="3">
    <source>
        <dbReference type="EMBL" id="CAF1479565.1"/>
    </source>
</evidence>
<dbReference type="EMBL" id="CAJNOK010005577">
    <property type="protein sequence ID" value="CAF0977487.1"/>
    <property type="molecule type" value="Genomic_DNA"/>
</dbReference>
<dbReference type="Proteomes" id="UP000677228">
    <property type="component" value="Unassembled WGS sequence"/>
</dbReference>
<dbReference type="EMBL" id="CAJOBA010005583">
    <property type="protein sequence ID" value="CAF3748193.1"/>
    <property type="molecule type" value="Genomic_DNA"/>
</dbReference>
<evidence type="ECO:0000313" key="5">
    <source>
        <dbReference type="EMBL" id="CAF4344920.1"/>
    </source>
</evidence>
<evidence type="ECO:0000256" key="1">
    <source>
        <dbReference type="SAM" id="Phobius"/>
    </source>
</evidence>
<sequence length="98" mass="11002">MRKTLKVVPLLLEAQKALQSFFDLFLLKNRLPLPTLLAPYIIALVLAAFGVCLQLAVQIVAIRRNLLQVYRGDDSELPHRSKLDNVSTAMGNFHFAGR</sequence>
<dbReference type="Proteomes" id="UP000663829">
    <property type="component" value="Unassembled WGS sequence"/>
</dbReference>
<dbReference type="Proteomes" id="UP000682733">
    <property type="component" value="Unassembled WGS sequence"/>
</dbReference>
<dbReference type="AlphaFoldDB" id="A0A815RMF0"/>
<evidence type="ECO:0000313" key="4">
    <source>
        <dbReference type="EMBL" id="CAF3748193.1"/>
    </source>
</evidence>
<keyword evidence="1" id="KW-0812">Transmembrane</keyword>
<name>A0A815RMF0_9BILA</name>
<dbReference type="EMBL" id="CAJNOQ010021036">
    <property type="protein sequence ID" value="CAF1479565.1"/>
    <property type="molecule type" value="Genomic_DNA"/>
</dbReference>
<dbReference type="Proteomes" id="UP000681722">
    <property type="component" value="Unassembled WGS sequence"/>
</dbReference>
<evidence type="ECO:0000313" key="2">
    <source>
        <dbReference type="EMBL" id="CAF0977487.1"/>
    </source>
</evidence>
<comment type="caution">
    <text evidence="3">The sequence shown here is derived from an EMBL/GenBank/DDBJ whole genome shotgun (WGS) entry which is preliminary data.</text>
</comment>
<organism evidence="3 6">
    <name type="scientific">Didymodactylos carnosus</name>
    <dbReference type="NCBI Taxonomy" id="1234261"/>
    <lineage>
        <taxon>Eukaryota</taxon>
        <taxon>Metazoa</taxon>
        <taxon>Spiralia</taxon>
        <taxon>Gnathifera</taxon>
        <taxon>Rotifera</taxon>
        <taxon>Eurotatoria</taxon>
        <taxon>Bdelloidea</taxon>
        <taxon>Philodinida</taxon>
        <taxon>Philodinidae</taxon>
        <taxon>Didymodactylos</taxon>
    </lineage>
</organism>
<dbReference type="EMBL" id="CAJOBC010086508">
    <property type="protein sequence ID" value="CAF4344920.1"/>
    <property type="molecule type" value="Genomic_DNA"/>
</dbReference>
<proteinExistence type="predicted"/>
<accession>A0A815RMF0</accession>
<keyword evidence="1" id="KW-1133">Transmembrane helix</keyword>
<keyword evidence="1" id="KW-0472">Membrane</keyword>
<dbReference type="OrthoDB" id="2376984at2759"/>
<feature type="transmembrane region" description="Helical" evidence="1">
    <location>
        <begin position="40"/>
        <end position="62"/>
    </location>
</feature>
<keyword evidence="6" id="KW-1185">Reference proteome</keyword>
<protein>
    <submittedName>
        <fullName evidence="3">Uncharacterized protein</fullName>
    </submittedName>
</protein>
<gene>
    <name evidence="3" type="ORF">GPM918_LOCUS35781</name>
    <name evidence="2" type="ORF">OVA965_LOCUS13407</name>
    <name evidence="5" type="ORF">SRO942_LOCUS36504</name>
    <name evidence="4" type="ORF">TMI583_LOCUS13410</name>
</gene>
<evidence type="ECO:0000313" key="6">
    <source>
        <dbReference type="Proteomes" id="UP000663829"/>
    </source>
</evidence>
<reference evidence="3" key="1">
    <citation type="submission" date="2021-02" db="EMBL/GenBank/DDBJ databases">
        <authorList>
            <person name="Nowell W R."/>
        </authorList>
    </citation>
    <scope>NUCLEOTIDE SEQUENCE</scope>
</reference>